<keyword evidence="9 12" id="KW-0472">Membrane</keyword>
<evidence type="ECO:0000256" key="3">
    <source>
        <dbReference type="ARBA" id="ARBA00005712"/>
    </source>
</evidence>
<proteinExistence type="inferred from homology"/>
<evidence type="ECO:0000256" key="6">
    <source>
        <dbReference type="ARBA" id="ARBA00022475"/>
    </source>
</evidence>
<dbReference type="RefSeq" id="WP_192113074.1">
    <property type="nucleotide sequence ID" value="NZ_CABUEN010000007.1"/>
</dbReference>
<sequence>MGTLQLEVVTPDKTVVSGEVEMAVCPGIEGEFGVLPKHVSLLSALKIGGLRYRADGKDGHVFISGGFADVNNDVLTVLAESAEMADSIDTARAMAAKERAEKRIASHDEKVDIVRAEAALQRAVVRLQLAQLR</sequence>
<organism evidence="16">
    <name type="scientific">uncultured Desulfovibrio sp</name>
    <dbReference type="NCBI Taxonomy" id="167968"/>
    <lineage>
        <taxon>Bacteria</taxon>
        <taxon>Pseudomonadati</taxon>
        <taxon>Thermodesulfobacteriota</taxon>
        <taxon>Desulfovibrionia</taxon>
        <taxon>Desulfovibrionales</taxon>
        <taxon>Desulfovibrionaceae</taxon>
        <taxon>Desulfovibrio</taxon>
        <taxon>environmental samples</taxon>
    </lineage>
</organism>
<dbReference type="PANTHER" id="PTHR13822">
    <property type="entry name" value="ATP SYNTHASE DELTA/EPSILON CHAIN"/>
    <property type="match status" value="1"/>
</dbReference>
<dbReference type="SUPFAM" id="SSF46604">
    <property type="entry name" value="Epsilon subunit of F1F0-ATP synthase C-terminal domain"/>
    <property type="match status" value="1"/>
</dbReference>
<keyword evidence="11 12" id="KW-0066">ATP synthesis</keyword>
<dbReference type="HAMAP" id="MF_00530">
    <property type="entry name" value="ATP_synth_epsil_bac"/>
    <property type="match status" value="1"/>
</dbReference>
<evidence type="ECO:0000256" key="4">
    <source>
        <dbReference type="ARBA" id="ARBA00011648"/>
    </source>
</evidence>
<dbReference type="CDD" id="cd12152">
    <property type="entry name" value="F1-ATPase_delta"/>
    <property type="match status" value="1"/>
</dbReference>
<dbReference type="InterPro" id="IPR020547">
    <property type="entry name" value="ATP_synth_F1_esu_C"/>
</dbReference>
<keyword evidence="6 12" id="KW-1003">Cell membrane</keyword>
<dbReference type="AlphaFoldDB" id="A0A212JVR6"/>
<comment type="subunit">
    <text evidence="4 12 13">F-type ATPases have 2 components, CF(1) - the catalytic core - and CF(0) - the membrane proton channel. CF(1) has five subunits: alpha(3), beta(3), gamma(1), delta(1), epsilon(1). CF(0) has three main subunits: a, b and c.</text>
</comment>
<evidence type="ECO:0000313" key="16">
    <source>
        <dbReference type="EMBL" id="SBW03477.1"/>
    </source>
</evidence>
<reference evidence="16" key="1">
    <citation type="submission" date="2016-04" db="EMBL/GenBank/DDBJ databases">
        <authorList>
            <person name="Evans L.H."/>
            <person name="Alamgir A."/>
            <person name="Owens N."/>
            <person name="Weber N.D."/>
            <person name="Virtaneva K."/>
            <person name="Barbian K."/>
            <person name="Babar A."/>
            <person name="Rosenke K."/>
        </authorList>
    </citation>
    <scope>NUCLEOTIDE SEQUENCE</scope>
    <source>
        <strain evidence="16">92-2</strain>
    </source>
</reference>
<name>A0A212JVR6_9BACT</name>
<dbReference type="Pfam" id="PF00401">
    <property type="entry name" value="ATP-synt_DE"/>
    <property type="match status" value="1"/>
</dbReference>
<feature type="domain" description="ATP synthase epsilon subunit C-terminal" evidence="14">
    <location>
        <begin position="86"/>
        <end position="131"/>
    </location>
</feature>
<comment type="similarity">
    <text evidence="3 12 13">Belongs to the ATPase epsilon chain family.</text>
</comment>
<dbReference type="NCBIfam" id="NF009980">
    <property type="entry name" value="PRK13446.1"/>
    <property type="match status" value="1"/>
</dbReference>
<dbReference type="InterPro" id="IPR020546">
    <property type="entry name" value="ATP_synth_F1_dsu/esu_N"/>
</dbReference>
<accession>A0A212JVR6</accession>
<keyword evidence="7 12" id="KW-0375">Hydrogen ion transport</keyword>
<evidence type="ECO:0000256" key="10">
    <source>
        <dbReference type="ARBA" id="ARBA00023196"/>
    </source>
</evidence>
<evidence type="ECO:0000256" key="5">
    <source>
        <dbReference type="ARBA" id="ARBA00022448"/>
    </source>
</evidence>
<dbReference type="GO" id="GO:0005886">
    <property type="term" value="C:plasma membrane"/>
    <property type="evidence" value="ECO:0007669"/>
    <property type="project" value="UniProtKB-SubCell"/>
</dbReference>
<evidence type="ECO:0000256" key="8">
    <source>
        <dbReference type="ARBA" id="ARBA00023065"/>
    </source>
</evidence>
<dbReference type="NCBIfam" id="TIGR01216">
    <property type="entry name" value="ATP_synt_epsi"/>
    <property type="match status" value="1"/>
</dbReference>
<dbReference type="FunFam" id="1.20.5.440:FF:000001">
    <property type="entry name" value="ATP synthase epsilon chain"/>
    <property type="match status" value="1"/>
</dbReference>
<dbReference type="GO" id="GO:0046933">
    <property type="term" value="F:proton-transporting ATP synthase activity, rotational mechanism"/>
    <property type="evidence" value="ECO:0007669"/>
    <property type="project" value="UniProtKB-UniRule"/>
</dbReference>
<comment type="function">
    <text evidence="1 12">Produces ATP from ADP in the presence of a proton gradient across the membrane.</text>
</comment>
<dbReference type="PANTHER" id="PTHR13822:SF10">
    <property type="entry name" value="ATP SYNTHASE EPSILON CHAIN, CHLOROPLASTIC"/>
    <property type="match status" value="1"/>
</dbReference>
<protein>
    <recommendedName>
        <fullName evidence="12">ATP synthase epsilon chain</fullName>
    </recommendedName>
    <alternativeName>
        <fullName evidence="12">ATP synthase F1 sector epsilon subunit</fullName>
    </alternativeName>
    <alternativeName>
        <fullName evidence="12">F-ATPase epsilon subunit</fullName>
    </alternativeName>
</protein>
<evidence type="ECO:0000256" key="9">
    <source>
        <dbReference type="ARBA" id="ARBA00023136"/>
    </source>
</evidence>
<dbReference type="GO" id="GO:0045259">
    <property type="term" value="C:proton-transporting ATP synthase complex"/>
    <property type="evidence" value="ECO:0007669"/>
    <property type="project" value="UniProtKB-KW"/>
</dbReference>
<dbReference type="GO" id="GO:0005524">
    <property type="term" value="F:ATP binding"/>
    <property type="evidence" value="ECO:0007669"/>
    <property type="project" value="UniProtKB-UniRule"/>
</dbReference>
<dbReference type="InterPro" id="IPR001469">
    <property type="entry name" value="ATP_synth_F1_dsu/esu"/>
</dbReference>
<comment type="subcellular location">
    <subcellularLocation>
        <location evidence="2 12">Cell membrane</location>
        <topology evidence="2 12">Peripheral membrane protein</topology>
    </subcellularLocation>
</comment>
<dbReference type="InterPro" id="IPR036771">
    <property type="entry name" value="ATPsynth_dsu/esu_N"/>
</dbReference>
<evidence type="ECO:0000259" key="15">
    <source>
        <dbReference type="Pfam" id="PF02823"/>
    </source>
</evidence>
<keyword evidence="10 12" id="KW-0139">CF(1)</keyword>
<evidence type="ECO:0000259" key="14">
    <source>
        <dbReference type="Pfam" id="PF00401"/>
    </source>
</evidence>
<dbReference type="Gene3D" id="1.20.5.440">
    <property type="entry name" value="ATP synthase delta/epsilon subunit, C-terminal domain"/>
    <property type="match status" value="1"/>
</dbReference>
<dbReference type="InterPro" id="IPR036794">
    <property type="entry name" value="ATP_F1_dsu/esu_C_sf"/>
</dbReference>
<evidence type="ECO:0000256" key="11">
    <source>
        <dbReference type="ARBA" id="ARBA00023310"/>
    </source>
</evidence>
<dbReference type="EMBL" id="FLUP01000001">
    <property type="protein sequence ID" value="SBW03477.1"/>
    <property type="molecule type" value="Genomic_DNA"/>
</dbReference>
<evidence type="ECO:0000256" key="7">
    <source>
        <dbReference type="ARBA" id="ARBA00022781"/>
    </source>
</evidence>
<dbReference type="Pfam" id="PF02823">
    <property type="entry name" value="ATP-synt_DE_N"/>
    <property type="match status" value="1"/>
</dbReference>
<keyword evidence="8 12" id="KW-0406">Ion transport</keyword>
<gene>
    <name evidence="12 16" type="primary">atpC</name>
    <name evidence="16" type="ORF">KM92DES2_11800</name>
</gene>
<evidence type="ECO:0000256" key="1">
    <source>
        <dbReference type="ARBA" id="ARBA00003543"/>
    </source>
</evidence>
<evidence type="ECO:0000256" key="12">
    <source>
        <dbReference type="HAMAP-Rule" id="MF_00530"/>
    </source>
</evidence>
<evidence type="ECO:0000256" key="2">
    <source>
        <dbReference type="ARBA" id="ARBA00004202"/>
    </source>
</evidence>
<evidence type="ECO:0000256" key="13">
    <source>
        <dbReference type="RuleBase" id="RU003656"/>
    </source>
</evidence>
<keyword evidence="5 12" id="KW-0813">Transport</keyword>
<dbReference type="Gene3D" id="2.60.15.10">
    <property type="entry name" value="F0F1 ATP synthase delta/epsilon subunit, N-terminal"/>
    <property type="match status" value="1"/>
</dbReference>
<dbReference type="SUPFAM" id="SSF51344">
    <property type="entry name" value="Epsilon subunit of F1F0-ATP synthase N-terminal domain"/>
    <property type="match status" value="1"/>
</dbReference>
<feature type="domain" description="ATP synthase F1 complex delta/epsilon subunit N-terminal" evidence="15">
    <location>
        <begin position="4"/>
        <end position="82"/>
    </location>
</feature>